<dbReference type="EMBL" id="CM007658">
    <property type="protein sequence ID" value="ONH90249.1"/>
    <property type="molecule type" value="Genomic_DNA"/>
</dbReference>
<dbReference type="PANTHER" id="PTHR31672:SF13">
    <property type="entry name" value="F-BOX PROTEIN CPR30-LIKE"/>
    <property type="match status" value="1"/>
</dbReference>
<dbReference type="Pfam" id="PF00646">
    <property type="entry name" value="F-box"/>
    <property type="match status" value="1"/>
</dbReference>
<dbReference type="EMBL" id="CM007658">
    <property type="protein sequence ID" value="ONH90250.1"/>
    <property type="molecule type" value="Genomic_DNA"/>
</dbReference>
<dbReference type="PANTHER" id="PTHR31672">
    <property type="entry name" value="BNACNNG10540D PROTEIN"/>
    <property type="match status" value="1"/>
</dbReference>
<dbReference type="Gramene" id="ONH90251">
    <property type="protein sequence ID" value="ONH90251"/>
    <property type="gene ID" value="PRUPE_8G042400"/>
</dbReference>
<dbReference type="EMBL" id="CM007658">
    <property type="protein sequence ID" value="ONH90252.1"/>
    <property type="molecule type" value="Genomic_DNA"/>
</dbReference>
<name>A0A251MVE2_PRUPE</name>
<accession>A0A251MVE2</accession>
<dbReference type="SMART" id="SM00256">
    <property type="entry name" value="FBOX"/>
    <property type="match status" value="1"/>
</dbReference>
<sequence>MDDIQEGITKRMQELKFEAMTHCFPREIIHEILFRLSVKSVINCTSVCKSWRSMIMNQSFIRAHLSPINNLNNSHLFLIHRVVGREGCTTLHRAIVHDVIEECIMITRLSRSTPR</sequence>
<keyword evidence="3" id="KW-1185">Reference proteome</keyword>
<protein>
    <recommendedName>
        <fullName evidence="1">F-box domain-containing protein</fullName>
    </recommendedName>
</protein>
<organism evidence="2 3">
    <name type="scientific">Prunus persica</name>
    <name type="common">Peach</name>
    <name type="synonym">Amygdalus persica</name>
    <dbReference type="NCBI Taxonomy" id="3760"/>
    <lineage>
        <taxon>Eukaryota</taxon>
        <taxon>Viridiplantae</taxon>
        <taxon>Streptophyta</taxon>
        <taxon>Embryophyta</taxon>
        <taxon>Tracheophyta</taxon>
        <taxon>Spermatophyta</taxon>
        <taxon>Magnoliopsida</taxon>
        <taxon>eudicotyledons</taxon>
        <taxon>Gunneridae</taxon>
        <taxon>Pentapetalae</taxon>
        <taxon>rosids</taxon>
        <taxon>fabids</taxon>
        <taxon>Rosales</taxon>
        <taxon>Rosaceae</taxon>
        <taxon>Amygdaloideae</taxon>
        <taxon>Amygdaleae</taxon>
        <taxon>Prunus</taxon>
    </lineage>
</organism>
<dbReference type="InterPro" id="IPR001810">
    <property type="entry name" value="F-box_dom"/>
</dbReference>
<reference evidence="2 3" key="1">
    <citation type="journal article" date="2013" name="Nat. Genet.">
        <title>The high-quality draft genome of peach (Prunus persica) identifies unique patterns of genetic diversity, domestication and genome evolution.</title>
        <authorList>
            <consortium name="International Peach Genome Initiative"/>
            <person name="Verde I."/>
            <person name="Abbott A.G."/>
            <person name="Scalabrin S."/>
            <person name="Jung S."/>
            <person name="Shu S."/>
            <person name="Marroni F."/>
            <person name="Zhebentyayeva T."/>
            <person name="Dettori M.T."/>
            <person name="Grimwood J."/>
            <person name="Cattonaro F."/>
            <person name="Zuccolo A."/>
            <person name="Rossini L."/>
            <person name="Jenkins J."/>
            <person name="Vendramin E."/>
            <person name="Meisel L.A."/>
            <person name="Decroocq V."/>
            <person name="Sosinski B."/>
            <person name="Prochnik S."/>
            <person name="Mitros T."/>
            <person name="Policriti A."/>
            <person name="Cipriani G."/>
            <person name="Dondini L."/>
            <person name="Ficklin S."/>
            <person name="Goodstein D.M."/>
            <person name="Xuan P."/>
            <person name="Del Fabbro C."/>
            <person name="Aramini V."/>
            <person name="Copetti D."/>
            <person name="Gonzalez S."/>
            <person name="Horner D.S."/>
            <person name="Falchi R."/>
            <person name="Lucas S."/>
            <person name="Mica E."/>
            <person name="Maldonado J."/>
            <person name="Lazzari B."/>
            <person name="Bielenberg D."/>
            <person name="Pirona R."/>
            <person name="Miculan M."/>
            <person name="Barakat A."/>
            <person name="Testolin R."/>
            <person name="Stella A."/>
            <person name="Tartarini S."/>
            <person name="Tonutti P."/>
            <person name="Arus P."/>
            <person name="Orellana A."/>
            <person name="Wells C."/>
            <person name="Main D."/>
            <person name="Vizzotto G."/>
            <person name="Silva H."/>
            <person name="Salamini F."/>
            <person name="Schmutz J."/>
            <person name="Morgante M."/>
            <person name="Rokhsar D.S."/>
        </authorList>
    </citation>
    <scope>NUCLEOTIDE SEQUENCE [LARGE SCALE GENOMIC DNA]</scope>
    <source>
        <strain evidence="3">cv. Nemared</strain>
    </source>
</reference>
<dbReference type="InterPro" id="IPR036047">
    <property type="entry name" value="F-box-like_dom_sf"/>
</dbReference>
<dbReference type="EMBL" id="CM007658">
    <property type="protein sequence ID" value="ONH90248.1"/>
    <property type="molecule type" value="Genomic_DNA"/>
</dbReference>
<evidence type="ECO:0000313" key="2">
    <source>
        <dbReference type="EMBL" id="ONH90249.1"/>
    </source>
</evidence>
<reference evidence="2" key="2">
    <citation type="submission" date="2016-12" db="EMBL/GenBank/DDBJ databases">
        <title>WGS assembly of Prunus persica.</title>
        <authorList>
            <person name="Verde I."/>
            <person name="Jenkins J."/>
            <person name="Dondini L."/>
            <person name="Micali S."/>
            <person name="Pagliarani G."/>
            <person name="Vendramin E."/>
            <person name="Paris R."/>
            <person name="Aramini V."/>
            <person name="Gazza L."/>
            <person name="Rossini L."/>
            <person name="Bassi D."/>
            <person name="Troggio M."/>
            <person name="Shu S."/>
            <person name="Grimwood J.H."/>
            <person name="Tartarini S."/>
            <person name="Dettori M.T."/>
            <person name="Schmutz J."/>
        </authorList>
    </citation>
    <scope>NUCLEOTIDE SEQUENCE</scope>
</reference>
<dbReference type="InterPro" id="IPR050796">
    <property type="entry name" value="SCF_F-box_component"/>
</dbReference>
<dbReference type="Gramene" id="ONH90249">
    <property type="protein sequence ID" value="ONH90249"/>
    <property type="gene ID" value="PRUPE_8G042400"/>
</dbReference>
<dbReference type="EMBL" id="CM007658">
    <property type="protein sequence ID" value="ONH90251.1"/>
    <property type="molecule type" value="Genomic_DNA"/>
</dbReference>
<evidence type="ECO:0000259" key="1">
    <source>
        <dbReference type="PROSITE" id="PS50181"/>
    </source>
</evidence>
<proteinExistence type="predicted"/>
<evidence type="ECO:0000313" key="3">
    <source>
        <dbReference type="Proteomes" id="UP000006882"/>
    </source>
</evidence>
<dbReference type="Gene3D" id="1.20.1280.50">
    <property type="match status" value="1"/>
</dbReference>
<gene>
    <name evidence="2" type="ORF">PRUPE_8G042400</name>
</gene>
<dbReference type="Gramene" id="ONH90250">
    <property type="protein sequence ID" value="ONH90250"/>
    <property type="gene ID" value="PRUPE_8G042400"/>
</dbReference>
<feature type="domain" description="F-box" evidence="1">
    <location>
        <begin position="18"/>
        <end position="64"/>
    </location>
</feature>
<dbReference type="Gramene" id="ONH90248">
    <property type="protein sequence ID" value="ONH90248"/>
    <property type="gene ID" value="PRUPE_8G042400"/>
</dbReference>
<dbReference type="SUPFAM" id="SSF81383">
    <property type="entry name" value="F-box domain"/>
    <property type="match status" value="1"/>
</dbReference>
<dbReference type="AlphaFoldDB" id="A0A251MVE2"/>
<dbReference type="Gramene" id="ONH90252">
    <property type="protein sequence ID" value="ONH90252"/>
    <property type="gene ID" value="PRUPE_8G042400"/>
</dbReference>
<dbReference type="PROSITE" id="PS50181">
    <property type="entry name" value="FBOX"/>
    <property type="match status" value="1"/>
</dbReference>
<dbReference type="Proteomes" id="UP000006882">
    <property type="component" value="Chromosome G8"/>
</dbReference>